<dbReference type="InterPro" id="IPR001623">
    <property type="entry name" value="DnaJ_domain"/>
</dbReference>
<evidence type="ECO:0000259" key="7">
    <source>
        <dbReference type="PROSITE" id="PS50076"/>
    </source>
</evidence>
<keyword evidence="5" id="KW-0862">Zinc</keyword>
<dbReference type="UniPathway" id="UPA00559"/>
<dbReference type="EMBL" id="QEAP01000133">
    <property type="protein sequence ID" value="TPX74301.1"/>
    <property type="molecule type" value="Genomic_DNA"/>
</dbReference>
<keyword evidence="6" id="KW-0408">Iron</keyword>
<dbReference type="PROSITE" id="PS51074">
    <property type="entry name" value="DPH_MB"/>
    <property type="match status" value="1"/>
</dbReference>
<dbReference type="SMART" id="SM00271">
    <property type="entry name" value="DnaJ"/>
    <property type="match status" value="1"/>
</dbReference>
<evidence type="ECO:0000256" key="2">
    <source>
        <dbReference type="ARBA" id="ARBA00006169"/>
    </source>
</evidence>
<dbReference type="PANTHER" id="PTHR45255">
    <property type="entry name" value="DNAJ HOMOLOG SUBFAMILY C MEMBER 24"/>
    <property type="match status" value="1"/>
</dbReference>
<reference evidence="9 10" key="1">
    <citation type="journal article" date="2019" name="Sci. Rep.">
        <title>Comparative genomics of chytrid fungi reveal insights into the obligate biotrophic and pathogenic lifestyle of Synchytrium endobioticum.</title>
        <authorList>
            <person name="van de Vossenberg B.T.L.H."/>
            <person name="Warris S."/>
            <person name="Nguyen H.D.T."/>
            <person name="van Gent-Pelzer M.P.E."/>
            <person name="Joly D.L."/>
            <person name="van de Geest H.C."/>
            <person name="Bonants P.J.M."/>
            <person name="Smith D.S."/>
            <person name="Levesque C.A."/>
            <person name="van der Lee T.A.J."/>
        </authorList>
    </citation>
    <scope>NUCLEOTIDE SEQUENCE [LARGE SCALE GENOMIC DNA]</scope>
    <source>
        <strain evidence="9 10">CBS 675.73</strain>
    </source>
</reference>
<dbReference type="GO" id="GO:0001671">
    <property type="term" value="F:ATPase activator activity"/>
    <property type="evidence" value="ECO:0007669"/>
    <property type="project" value="TreeGrafter"/>
</dbReference>
<evidence type="ECO:0000256" key="6">
    <source>
        <dbReference type="ARBA" id="ARBA00023004"/>
    </source>
</evidence>
<organism evidence="9 10">
    <name type="scientific">Chytriomyces confervae</name>
    <dbReference type="NCBI Taxonomy" id="246404"/>
    <lineage>
        <taxon>Eukaryota</taxon>
        <taxon>Fungi</taxon>
        <taxon>Fungi incertae sedis</taxon>
        <taxon>Chytridiomycota</taxon>
        <taxon>Chytridiomycota incertae sedis</taxon>
        <taxon>Chytridiomycetes</taxon>
        <taxon>Chytridiales</taxon>
        <taxon>Chytriomycetaceae</taxon>
        <taxon>Chytriomyces</taxon>
    </lineage>
</organism>
<dbReference type="InterPro" id="IPR036869">
    <property type="entry name" value="J_dom_sf"/>
</dbReference>
<dbReference type="SUPFAM" id="SSF46565">
    <property type="entry name" value="Chaperone J-domain"/>
    <property type="match status" value="1"/>
</dbReference>
<dbReference type="GO" id="GO:0017183">
    <property type="term" value="P:protein histidyl modification to diphthamide"/>
    <property type="evidence" value="ECO:0007669"/>
    <property type="project" value="UniProtKB-UniPathway"/>
</dbReference>
<sequence length="152" mass="16640">MSHYDSLGLSQSASTEAIKRRYQRLILQLHPDKNSTLDPQSSNALQDSKRAAKLQLVLKAWEVLRDQDSRTQYDATLAATGTLGGTGPKEVVNGEVDLDDMAYNADSGTFQSSCRCSGSYVVSEQDLEDGVEVVSCTTCSLRIRVLYSVVDE</sequence>
<dbReference type="InterPro" id="IPR007872">
    <property type="entry name" value="DPH_MB_dom"/>
</dbReference>
<name>A0A507FD82_9FUNG</name>
<dbReference type="OrthoDB" id="445556at2759"/>
<feature type="domain" description="J" evidence="7">
    <location>
        <begin position="2"/>
        <end position="77"/>
    </location>
</feature>
<keyword evidence="4" id="KW-0479">Metal-binding</keyword>
<evidence type="ECO:0000256" key="5">
    <source>
        <dbReference type="ARBA" id="ARBA00022833"/>
    </source>
</evidence>
<comment type="similarity">
    <text evidence="2">Belongs to the DPH4 family.</text>
</comment>
<dbReference type="CDD" id="cd06257">
    <property type="entry name" value="DnaJ"/>
    <property type="match status" value="1"/>
</dbReference>
<proteinExistence type="inferred from homology"/>
<dbReference type="Pfam" id="PF05207">
    <property type="entry name" value="Zn_ribbon_CSL"/>
    <property type="match status" value="1"/>
</dbReference>
<dbReference type="Gene3D" id="3.10.660.10">
    <property type="entry name" value="DPH Zinc finger"/>
    <property type="match status" value="1"/>
</dbReference>
<dbReference type="PROSITE" id="PS50076">
    <property type="entry name" value="DNAJ_2"/>
    <property type="match status" value="1"/>
</dbReference>
<protein>
    <recommendedName>
        <fullName evidence="3">Diphthamide biosynthesis protein 4</fullName>
    </recommendedName>
</protein>
<dbReference type="Proteomes" id="UP000320333">
    <property type="component" value="Unassembled WGS sequence"/>
</dbReference>
<accession>A0A507FD82</accession>
<feature type="domain" description="DPH-type MB" evidence="8">
    <location>
        <begin position="92"/>
        <end position="148"/>
    </location>
</feature>
<evidence type="ECO:0000313" key="10">
    <source>
        <dbReference type="Proteomes" id="UP000320333"/>
    </source>
</evidence>
<dbReference type="SUPFAM" id="SSF144217">
    <property type="entry name" value="CSL zinc finger"/>
    <property type="match status" value="1"/>
</dbReference>
<dbReference type="PRINTS" id="PR00625">
    <property type="entry name" value="JDOMAIN"/>
</dbReference>
<comment type="function">
    <text evidence="1">Required for the first step of diphthamide biosynthesis, the transfer of 3-amino-3-carboxypropyl from S-adenosyl-L-methionine to a histidine residue. Diphthamide is a post-translational modification of histidine which occurs in elongation factor 2.</text>
</comment>
<dbReference type="AlphaFoldDB" id="A0A507FD82"/>
<gene>
    <name evidence="9" type="ORF">CcCBS67573_g04429</name>
</gene>
<evidence type="ECO:0000313" key="9">
    <source>
        <dbReference type="EMBL" id="TPX74301.1"/>
    </source>
</evidence>
<evidence type="ECO:0000256" key="3">
    <source>
        <dbReference type="ARBA" id="ARBA00021797"/>
    </source>
</evidence>
<comment type="caution">
    <text evidence="9">The sequence shown here is derived from an EMBL/GenBank/DDBJ whole genome shotgun (WGS) entry which is preliminary data.</text>
</comment>
<dbReference type="STRING" id="246404.A0A507FD82"/>
<dbReference type="GO" id="GO:0008198">
    <property type="term" value="F:ferrous iron binding"/>
    <property type="evidence" value="ECO:0007669"/>
    <property type="project" value="TreeGrafter"/>
</dbReference>
<dbReference type="InterPro" id="IPR036671">
    <property type="entry name" value="DPH_MB_sf"/>
</dbReference>
<dbReference type="PANTHER" id="PTHR45255:SF1">
    <property type="entry name" value="DNAJ HOMOLOG SUBFAMILY C MEMBER 24"/>
    <property type="match status" value="1"/>
</dbReference>
<evidence type="ECO:0000256" key="4">
    <source>
        <dbReference type="ARBA" id="ARBA00022723"/>
    </source>
</evidence>
<evidence type="ECO:0000256" key="1">
    <source>
        <dbReference type="ARBA" id="ARBA00003474"/>
    </source>
</evidence>
<evidence type="ECO:0000259" key="8">
    <source>
        <dbReference type="PROSITE" id="PS51074"/>
    </source>
</evidence>
<dbReference type="Pfam" id="PF00226">
    <property type="entry name" value="DnaJ"/>
    <property type="match status" value="1"/>
</dbReference>
<keyword evidence="10" id="KW-1185">Reference proteome</keyword>
<dbReference type="Gene3D" id="1.10.287.110">
    <property type="entry name" value="DnaJ domain"/>
    <property type="match status" value="1"/>
</dbReference>